<evidence type="ECO:0000259" key="15">
    <source>
        <dbReference type="Pfam" id="PF23000"/>
    </source>
</evidence>
<feature type="transmembrane region" description="Helical" evidence="14">
    <location>
        <begin position="736"/>
        <end position="755"/>
    </location>
</feature>
<evidence type="ECO:0000256" key="3">
    <source>
        <dbReference type="ARBA" id="ARBA00022475"/>
    </source>
</evidence>
<reference evidence="16" key="1">
    <citation type="journal article" date="2023" name="Mol. Biol. Evol.">
        <title>Third-Generation Sequencing Reveals the Adaptive Role of the Epigenome in Three Deep-Sea Polychaetes.</title>
        <authorList>
            <person name="Perez M."/>
            <person name="Aroh O."/>
            <person name="Sun Y."/>
            <person name="Lan Y."/>
            <person name="Juniper S.K."/>
            <person name="Young C.R."/>
            <person name="Angers B."/>
            <person name="Qian P.Y."/>
        </authorList>
    </citation>
    <scope>NUCLEOTIDE SEQUENCE</scope>
    <source>
        <strain evidence="16">P08H-3</strain>
    </source>
</reference>
<comment type="caution">
    <text evidence="16">The sequence shown here is derived from an EMBL/GenBank/DDBJ whole genome shotgun (WGS) entry which is preliminary data.</text>
</comment>
<feature type="transmembrane region" description="Helical" evidence="14">
    <location>
        <begin position="363"/>
        <end position="384"/>
    </location>
</feature>
<keyword evidence="4" id="KW-0328">Glycosyltransferase</keyword>
<evidence type="ECO:0000256" key="14">
    <source>
        <dbReference type="SAM" id="Phobius"/>
    </source>
</evidence>
<feature type="compositionally biased region" description="Polar residues" evidence="13">
    <location>
        <begin position="1794"/>
        <end position="1810"/>
    </location>
</feature>
<evidence type="ECO:0000256" key="2">
    <source>
        <dbReference type="ARBA" id="ARBA00012543"/>
    </source>
</evidence>
<evidence type="ECO:0000256" key="8">
    <source>
        <dbReference type="ARBA" id="ARBA00023054"/>
    </source>
</evidence>
<dbReference type="Proteomes" id="UP001208570">
    <property type="component" value="Unassembled WGS sequence"/>
</dbReference>
<feature type="compositionally biased region" description="Polar residues" evidence="13">
    <location>
        <begin position="1985"/>
        <end position="1994"/>
    </location>
</feature>
<evidence type="ECO:0000256" key="13">
    <source>
        <dbReference type="SAM" id="MobiDB-lite"/>
    </source>
</evidence>
<keyword evidence="8" id="KW-0175">Coiled coil</keyword>
<proteinExistence type="inferred from homology"/>
<feature type="compositionally biased region" description="Basic and acidic residues" evidence="13">
    <location>
        <begin position="18"/>
        <end position="30"/>
    </location>
</feature>
<evidence type="ECO:0000256" key="7">
    <source>
        <dbReference type="ARBA" id="ARBA00022989"/>
    </source>
</evidence>
<evidence type="ECO:0000256" key="11">
    <source>
        <dbReference type="ARBA" id="ARBA00046329"/>
    </source>
</evidence>
<feature type="region of interest" description="Disordered" evidence="13">
    <location>
        <begin position="279"/>
        <end position="310"/>
    </location>
</feature>
<evidence type="ECO:0000256" key="4">
    <source>
        <dbReference type="ARBA" id="ARBA00022676"/>
    </source>
</evidence>
<feature type="region of interest" description="Disordered" evidence="13">
    <location>
        <begin position="1538"/>
        <end position="1611"/>
    </location>
</feature>
<feature type="transmembrane region" description="Helical" evidence="14">
    <location>
        <begin position="1671"/>
        <end position="1691"/>
    </location>
</feature>
<feature type="transmembrane region" description="Helical" evidence="14">
    <location>
        <begin position="1273"/>
        <end position="1299"/>
    </location>
</feature>
<keyword evidence="10" id="KW-0325">Glycoprotein</keyword>
<dbReference type="Pfam" id="PF23000">
    <property type="entry name" value="ChitinSynthase_IV_N"/>
    <property type="match status" value="1"/>
</dbReference>
<feature type="region of interest" description="Disordered" evidence="13">
    <location>
        <begin position="1"/>
        <end position="50"/>
    </location>
</feature>
<feature type="transmembrane region" description="Helical" evidence="14">
    <location>
        <begin position="522"/>
        <end position="542"/>
    </location>
</feature>
<feature type="transmembrane region" description="Helical" evidence="14">
    <location>
        <begin position="1334"/>
        <end position="1360"/>
    </location>
</feature>
<evidence type="ECO:0000256" key="5">
    <source>
        <dbReference type="ARBA" id="ARBA00022679"/>
    </source>
</evidence>
<sequence length="1994" mass="224967">MTMPSNVGIRQLNSMSDIPEHGESDLSSREDSDDDEAEKGLHHRNLEATHKRRYTRNWDSLIEFGDAANNLDQGSHDTNDLSKQIPGDNFMLKEMSAPPIPDKVSPNGTDDSLSANTEIENEASDEIVEQKPPPIPKKRTNIIRSISANFSDYDDIIETGGNDVRVEVDADEGEETEVRTSYEVKYILTIHNQSITPSDNVRDLGTNQIGDFSLPKRVVISEAPDITVDRRFGPAGYVYMSNPTMQAIGTPNDASTMNLPSVTTDDNGPAVFNTPLTFTNPTFEDDAQETEVKARDQNPNNTEEDPDKAAAVHFDKDAKDASPEKDADAKTSDLDRLDWDVFRAYQYDTNVNACEKTYKVGALVLKVIFIAISFSTILACLITSKLSILFATSSIHPDVGFVLTNESCGVPVVYDDIGCKKREVVRWMWCILLCMCGPYVIIFFQSMWKVCFKKKPAPTTSALFFTLFMETLHTTGLVMLFFVVLPNVDVLQAMFLMNATALMPSFFKLFIRPMDENRAANVVLDLVGFLSQLLPLVLYPVLNINTGDDENSTCTNNNTSNTNCRADQNSNLTVAFTECVLDTDKQDLTLLVVTPISLLLISCSWWQNFVDKNLKMRCADGLKKLAKQVRRGRTKIYALVAIWKMAVSFSLFLVIARYYVLSESDDVVGDIMALLFGTYEGNPYSRPFYDHQYMYNSDRNHENDWLLVFTANFFAGIVCYFISLNAIQAKVQKSTYSLAIIVSTPITLLLTGIGFCSDSGEGCNQMASAFNLNDLYWNCFNGLDYFANGIKNRDILLILGVVWWAGLFIITRHLWSPKSERLAKASRIFIQPFYCGILLEQSFALNRSRHDKYKEKRRKLPRYIDHVTPGEPRNATPTLRHGLTAGRERSQEEIHEDEDEATRMPVASIITEDPLYNRFDTSEPMIFICATMWHENEQEMIQMLKSVIRLDRDQALRRLTRQYFNTEIPDYYSFEVHIFFDDAFNKYVPGDPEMTVNRFVAQFVKIIDQAASFVHSANVEVEPPKKVPTPYGGKLVYNLPGGNLMYVHLKDKQKIRHRKRWSQVMYMYYLLGHRLWDKPIRRSVKEQVAYNTYILTLDGDVDFKPEAVLLLVDLMRRNFGVGAACGRIHPEGNGPMVWYQKFEYAISHWLQKTTEHVLGCVLCSPGCFSLFRASALMDDNVMKTYSKTAEEALHYVQYDQGEDRWLCTLLLQRGYRVEYSAAADALTYAPESFNEFFNQRRRWTPSTFANVLDLLASGRATAKRNQNISILYILYQAGLMFSSVVGPATILLMVVSAFTSVFSSISMTGSFFIVFVPVVVFFVLCMLAKQGTQLAFAALLGALFATSQMVVLVGLVISIAEDGLCSPTSWFLLGTTGIFVISGIFHPQEMLVLVHGLLYFLLIPTMYLLLIIYSLCNLHVVSWGTREVVQTTAEVEKLKQREIELAVKQVAAASSTSPAAKNAPASAGSGIMGMLSGLLGGAGPGGGGAAEDGWTWSCGDFFRCLCCPRPGESATDKKIGKLEKQVALLSGQISRLVDEKRAGSSSSSESEVDETVPLMTRDRKISTGSQNEKKTDDVDIKSASEDEIKFSSEEEDPDSDKTDDPKVEYSDSKPFWTQDINSVGRGPVGWIDDKELEFWNNLIHRYLLPIDKNPEREERIRKELLALRNKAVIAFFMINILFMVLFMSLAATEPEKLPEGTTGNETNLPSSTYYINFYCKNPVTGEDEMQFIEPIGFAFLMVFGSFLVIQFIGMLFHRLFSLIQVVSSEVLCKKRTLDQPTSYLELTEKLSQMEGDSQTPETMSINSSVDSLDDDDEKTPLRHGVSDDDDSDAESSQEQSNYKGVIKRLQFQPKVFKTMDKTFAQRFLALNKEVMKANLPEDEAPEIPTRAMPMRPRLPSIFQRSSAMPGLPTRRPTDRRQSVANNIVFELRRKQTEIFTPEKEAEIKRRYQISDREIRREENKVRRLIVGTSLVSNEGDDDSTTAKNQYRQLN</sequence>
<feature type="compositionally biased region" description="Basic and acidic residues" evidence="13">
    <location>
        <begin position="1560"/>
        <end position="1592"/>
    </location>
</feature>
<keyword evidence="5" id="KW-0808">Transferase</keyword>
<evidence type="ECO:0000256" key="6">
    <source>
        <dbReference type="ARBA" id="ARBA00022692"/>
    </source>
</evidence>
<feature type="transmembrane region" description="Helical" evidence="14">
    <location>
        <begin position="588"/>
        <end position="607"/>
    </location>
</feature>
<feature type="transmembrane region" description="Helical" evidence="14">
    <location>
        <begin position="795"/>
        <end position="815"/>
    </location>
</feature>
<feature type="transmembrane region" description="Helical" evidence="14">
    <location>
        <begin position="1735"/>
        <end position="1756"/>
    </location>
</feature>
<dbReference type="PANTHER" id="PTHR22914:SF42">
    <property type="entry name" value="CHITIN SYNTHASE"/>
    <property type="match status" value="1"/>
</dbReference>
<comment type="subcellular location">
    <subcellularLocation>
        <location evidence="1">Cell membrane</location>
        <topology evidence="1">Multi-pass membrane protein</topology>
    </subcellularLocation>
</comment>
<keyword evidence="6 14" id="KW-0812">Transmembrane</keyword>
<feature type="region of interest" description="Disordered" evidence="13">
    <location>
        <begin position="1791"/>
        <end position="1841"/>
    </location>
</feature>
<feature type="transmembrane region" description="Helical" evidence="14">
    <location>
        <begin position="1397"/>
        <end position="1416"/>
    </location>
</feature>
<dbReference type="PANTHER" id="PTHR22914">
    <property type="entry name" value="CHITIN SYNTHASE"/>
    <property type="match status" value="1"/>
</dbReference>
<feature type="compositionally biased region" description="Basic and acidic residues" evidence="13">
    <location>
        <begin position="38"/>
        <end position="49"/>
    </location>
</feature>
<protein>
    <recommendedName>
        <fullName evidence="2">chitin synthase</fullName>
        <ecNumber evidence="2">2.4.1.16</ecNumber>
    </recommendedName>
</protein>
<comment type="similarity">
    <text evidence="11">Belongs to the chitin synthase family. Class IV subfamily.</text>
</comment>
<dbReference type="FunFam" id="3.90.550.10:FF:000139">
    <property type="entry name" value="Chitin synthase 8"/>
    <property type="match status" value="1"/>
</dbReference>
<dbReference type="SUPFAM" id="SSF53448">
    <property type="entry name" value="Nucleotide-diphospho-sugar transferases"/>
    <property type="match status" value="1"/>
</dbReference>
<dbReference type="Gene3D" id="3.90.550.10">
    <property type="entry name" value="Spore Coat Polysaccharide Biosynthesis Protein SpsA, Chain A"/>
    <property type="match status" value="1"/>
</dbReference>
<dbReference type="GO" id="GO:0004100">
    <property type="term" value="F:chitin synthase activity"/>
    <property type="evidence" value="ECO:0007669"/>
    <property type="project" value="UniProtKB-EC"/>
</dbReference>
<feature type="transmembrane region" description="Helical" evidence="14">
    <location>
        <begin position="636"/>
        <end position="660"/>
    </location>
</feature>
<keyword evidence="7 14" id="KW-1133">Transmembrane helix</keyword>
<comment type="catalytic activity">
    <reaction evidence="12">
        <text>[(1-&gt;4)-N-acetyl-beta-D-glucosaminyl](n) + UDP-N-acetyl-alpha-D-glucosamine = [(1-&gt;4)-N-acetyl-beta-D-glucosaminyl](n+1) + UDP + H(+)</text>
        <dbReference type="Rhea" id="RHEA:16637"/>
        <dbReference type="Rhea" id="RHEA-COMP:9593"/>
        <dbReference type="Rhea" id="RHEA-COMP:9595"/>
        <dbReference type="ChEBI" id="CHEBI:15378"/>
        <dbReference type="ChEBI" id="CHEBI:17029"/>
        <dbReference type="ChEBI" id="CHEBI:57705"/>
        <dbReference type="ChEBI" id="CHEBI:58223"/>
        <dbReference type="EC" id="2.4.1.16"/>
    </reaction>
</comment>
<name>A0AAD9KFC5_9ANNE</name>
<dbReference type="InterPro" id="IPR004835">
    <property type="entry name" value="Chitin_synth"/>
</dbReference>
<dbReference type="GO" id="GO:0005886">
    <property type="term" value="C:plasma membrane"/>
    <property type="evidence" value="ECO:0007669"/>
    <property type="project" value="UniProtKB-SubCell"/>
</dbReference>
<organism evidence="16 17">
    <name type="scientific">Paralvinella palmiformis</name>
    <dbReference type="NCBI Taxonomy" id="53620"/>
    <lineage>
        <taxon>Eukaryota</taxon>
        <taxon>Metazoa</taxon>
        <taxon>Spiralia</taxon>
        <taxon>Lophotrochozoa</taxon>
        <taxon>Annelida</taxon>
        <taxon>Polychaeta</taxon>
        <taxon>Sedentaria</taxon>
        <taxon>Canalipalpata</taxon>
        <taxon>Terebellida</taxon>
        <taxon>Terebelliformia</taxon>
        <taxon>Alvinellidae</taxon>
        <taxon>Paralvinella</taxon>
    </lineage>
</organism>
<evidence type="ECO:0000313" key="17">
    <source>
        <dbReference type="Proteomes" id="UP001208570"/>
    </source>
</evidence>
<feature type="region of interest" description="Disordered" evidence="13">
    <location>
        <begin position="1975"/>
        <end position="1994"/>
    </location>
</feature>
<feature type="transmembrane region" description="Helical" evidence="14">
    <location>
        <begin position="464"/>
        <end position="484"/>
    </location>
</feature>
<evidence type="ECO:0000313" key="16">
    <source>
        <dbReference type="EMBL" id="KAK2170181.1"/>
    </source>
</evidence>
<feature type="transmembrane region" description="Helical" evidence="14">
    <location>
        <begin position="424"/>
        <end position="444"/>
    </location>
</feature>
<feature type="transmembrane region" description="Helical" evidence="14">
    <location>
        <begin position="1305"/>
        <end position="1327"/>
    </location>
</feature>
<dbReference type="InterPro" id="IPR055120">
    <property type="entry name" value="Chs-1/2_IV_N"/>
</dbReference>
<feature type="transmembrane region" description="Helical" evidence="14">
    <location>
        <begin position="490"/>
        <end position="510"/>
    </location>
</feature>
<dbReference type="EC" id="2.4.1.16" evidence="2"/>
<dbReference type="Pfam" id="PF03142">
    <property type="entry name" value="Chitin_synth_2"/>
    <property type="match status" value="1"/>
</dbReference>
<evidence type="ECO:0000256" key="1">
    <source>
        <dbReference type="ARBA" id="ARBA00004651"/>
    </source>
</evidence>
<keyword evidence="17" id="KW-1185">Reference proteome</keyword>
<gene>
    <name evidence="16" type="ORF">LSH36_4g22005</name>
</gene>
<feature type="domain" description="Chitin synthase chs-1/2 N-terminal putative transporter" evidence="15">
    <location>
        <begin position="366"/>
        <end position="511"/>
    </location>
</feature>
<dbReference type="GO" id="GO:0006031">
    <property type="term" value="P:chitin biosynthetic process"/>
    <property type="evidence" value="ECO:0007669"/>
    <property type="project" value="TreeGrafter"/>
</dbReference>
<evidence type="ECO:0000256" key="9">
    <source>
        <dbReference type="ARBA" id="ARBA00023136"/>
    </source>
</evidence>
<dbReference type="InterPro" id="IPR029044">
    <property type="entry name" value="Nucleotide-diphossugar_trans"/>
</dbReference>
<accession>A0AAD9KFC5</accession>
<evidence type="ECO:0000256" key="12">
    <source>
        <dbReference type="ARBA" id="ARBA00048014"/>
    </source>
</evidence>
<feature type="transmembrane region" description="Helical" evidence="14">
    <location>
        <begin position="705"/>
        <end position="724"/>
    </location>
</feature>
<evidence type="ECO:0000256" key="10">
    <source>
        <dbReference type="ARBA" id="ARBA00023180"/>
    </source>
</evidence>
<dbReference type="EMBL" id="JAODUP010000004">
    <property type="protein sequence ID" value="KAK2170181.1"/>
    <property type="molecule type" value="Genomic_DNA"/>
</dbReference>
<dbReference type="CDD" id="cd04190">
    <property type="entry name" value="Chitin_synth_C"/>
    <property type="match status" value="1"/>
</dbReference>
<keyword evidence="9 14" id="KW-0472">Membrane</keyword>
<feature type="compositionally biased region" description="Basic and acidic residues" evidence="13">
    <location>
        <begin position="1599"/>
        <end position="1611"/>
    </location>
</feature>
<keyword evidence="3" id="KW-1003">Cell membrane</keyword>